<organism evidence="1 2">
    <name type="scientific">Brachybacterium nesterenkovii</name>
    <dbReference type="NCBI Taxonomy" id="47847"/>
    <lineage>
        <taxon>Bacteria</taxon>
        <taxon>Bacillati</taxon>
        <taxon>Actinomycetota</taxon>
        <taxon>Actinomycetes</taxon>
        <taxon>Micrococcales</taxon>
        <taxon>Dermabacteraceae</taxon>
        <taxon>Brachybacterium</taxon>
    </lineage>
</organism>
<sequence length="51" mass="5820">MLELAVTENEDGTLHLVASGEDLTVASDQEGRILFERGFRWEPRADDPYNR</sequence>
<keyword evidence="2" id="KW-1185">Reference proteome</keyword>
<dbReference type="EMBL" id="FWFG01000093">
    <property type="protein sequence ID" value="SLM93974.1"/>
    <property type="molecule type" value="Genomic_DNA"/>
</dbReference>
<protein>
    <submittedName>
        <fullName evidence="1">Uncharacterized protein</fullName>
    </submittedName>
</protein>
<accession>A0A1X6X4N4</accession>
<dbReference type="Proteomes" id="UP000195981">
    <property type="component" value="Unassembled WGS sequence"/>
</dbReference>
<proteinExistence type="predicted"/>
<dbReference type="AlphaFoldDB" id="A0A1X6X4N4"/>
<evidence type="ECO:0000313" key="1">
    <source>
        <dbReference type="EMBL" id="SLM93974.1"/>
    </source>
</evidence>
<gene>
    <name evidence="1" type="ORF">FM110_10735</name>
</gene>
<name>A0A1X6X4N4_9MICO</name>
<reference evidence="1 2" key="1">
    <citation type="submission" date="2017-02" db="EMBL/GenBank/DDBJ databases">
        <authorList>
            <person name="Peterson S.W."/>
        </authorList>
    </citation>
    <scope>NUCLEOTIDE SEQUENCE [LARGE SCALE GENOMIC DNA]</scope>
    <source>
        <strain evidence="1 2">CIP104813</strain>
    </source>
</reference>
<evidence type="ECO:0000313" key="2">
    <source>
        <dbReference type="Proteomes" id="UP000195981"/>
    </source>
</evidence>